<sequence length="2074" mass="241290">MDKKSINIKTILSSMLLQFQTHLAKICELKLKEPPKKKKKSKKNDDQIKSKTWFNFPNNLPLYKIFSKSFVETGKNNFSVAISTISDFVPTFSQKEELLSYGFTSFLEKIWIDNLSNKQVDLLTCLVHLIFSDITLQLTQTVKKNQINIDNETGELLINLSIFFLKQSLFKNLPEDLRVHFENKIISNWCFIIHNISVFQFLQISDKFIKFIQEQKQLPTQKILNFLKAAQYINFKQASDSNLSTILIKYEELLFSFKKSAIRKSIIKLLESVISQINFSNNTHQTLFKIVKNIYKMILNLTKKKKKKDLMTSCYKLLTTILIHSLPEFFYSKVGKFIDGILLKNLTAEPLKKAMLSSIIRFLRGVSTVIVKRKNEEKNGEVEIELERESEVEKEEKEEDKEFIGQVNEYICIPQKRADIPNMDQYLKKIQIALFSPTMFDTPQLPQVISKISYIIVLIITNNYQMGPEIFNQIFNVSKKPELYLVGLIAYKILKTDIILKYMNSSFEYQFLSQAYSEMDEIVFKSLKKDLLILTEKNAGIETSANINKIYEFTSYFDKYEIYSFSRSWTETISNSSFLSVIPEKSKQIEAPTKLQMKTQENEKLRKKIEEEIYQVMNEWSQLQDQCRVPMWWGVADEESFKTIDSFTQIGITRKTRSLEKISMDQNSKFPNRSQLIWNQILQEIFDVLPLLPESNISKLLSVPEFIGKNVLHSNRRIAIKCSHSLQQILVQTINTPSVSCEILNQFLILIVKANYQVVQANYTLFSQLCGLLEIYQQCLQLNCRFELINSYLQSKKIFTNADAISLVYLCSYFPEIRHKCLYIVKTIKRIQQVIQSSYELDREVLDVNENAPFAIVNENENEKDNSKTDEKKPKKMSLNVSYKSSFLKRQTTKVPCLGDLLEEYNYAISQNVRYKAILELGNGGEVKSGFSRILPLISIEKAALSNQQKLWSLFISEIGHFVSQSKWFDVCNLVRNMTHRRLELFRDFVPEEMSTMMYHNWSHLYSLYFSILGTKAELIHISPPMRSLLSRVDLDRFDQTLKCPRSFFSEQKIGRNDGGYLDLPSDNSVYDLGLHWWSNFLISDENRRASFPFLAGYSLHYRGIYILMRALMDFVYRNHLAKSPWIFVPESSSFARIVAQNIMPSCIADTTQTLLDLLSFFLFAHLKFLFLLANSEHPEKIPFPTVNMTSYSPSDPLVLDTEFARFQSTESVTQLFHRIHASCMDSSPRGLHSVKILSHLIDIVLLITNIFTRMNLQKNHVENFSPRIQLRDRQELFHFLRICYSLTKQTIPDRISHISTGIKSVSTNQAIPQEMQISKYLDTLHKVTRKCFAELLSINSCFQDKSTIPFPFLLKLEDCGSPVLGFLLHNQLPLLMKDFVAYSLMLPNARLVSHTAEKYFYAICFQFEKYPDTNLDKFSTYLLLLALAKITSPLMETRQRACSLFSRVADSCLVDNKDAQISFHAEIKSLFEKICMPSTLQKLRKIGIEISRLACRFLRDKTPSVFTSAFKLSKSPNIDNETLLNILIPWCSVVILDNNTDFYVSYYNQKGILETIQRRNLSRENFLDNMWKFFQSTSFDSLVIPHSGLKLFSTLSKPQIPSHENKKSPNHPTSNLHHLLQFLFVKYAESSSSVIGELFINVFLKFPEETAQFFIDKLSLKIWNKSNEVVLTDFVEDLKTGYFGFVDPEHVENILFAEEDSDERKQEKLHHQAEDFSLAMNSYLAEKESTSFYRAIFSIIRKLLIFDKKSVLIEKIHFPLNYAILRIGVKCQRRIFDQELSDTILFVAEIFGFLLEHVQVNDPDQKEEIERLSKTVRFLKQLSGYSTVLFWVDLGKHQPQEELPEDLRSTHGKGFGYDSFISALRRALETNLLQSVLQKWGREAQKWSLYCVDSLLAICAMQVLAVLRSSLEINFVKTMMINIFFLLRCNNDYRTKTKTMLVKRFSERKKSNDKIMSIEHNSGNQLLYQTRFSSLVRVIKDLLDQDLRQTKHLRFPHLFWVSVLLMNLKDSPFSNIFEAAIDILSPASRIHLSNWRQIQRQHPQPLRNAWSLALIFPRSSSSSSQRFLLLFHL</sequence>
<keyword evidence="2" id="KW-1185">Reference proteome</keyword>
<evidence type="ECO:0000313" key="1">
    <source>
        <dbReference type="EMBL" id="KAJ5066918.1"/>
    </source>
</evidence>
<dbReference type="EMBL" id="JAPDFW010000136">
    <property type="protein sequence ID" value="KAJ5066918.1"/>
    <property type="molecule type" value="Genomic_DNA"/>
</dbReference>
<dbReference type="Proteomes" id="UP001149090">
    <property type="component" value="Unassembled WGS sequence"/>
</dbReference>
<evidence type="ECO:0000313" key="2">
    <source>
        <dbReference type="Proteomes" id="UP001149090"/>
    </source>
</evidence>
<dbReference type="GO" id="GO:0005938">
    <property type="term" value="C:cell cortex"/>
    <property type="evidence" value="ECO:0007669"/>
    <property type="project" value="TreeGrafter"/>
</dbReference>
<reference evidence="1" key="1">
    <citation type="submission" date="2022-10" db="EMBL/GenBank/DDBJ databases">
        <title>Novel sulphate-reducing endosymbionts in the free-living metamonad Anaeramoeba.</title>
        <authorList>
            <person name="Jerlstrom-Hultqvist J."/>
            <person name="Cepicka I."/>
            <person name="Gallot-Lavallee L."/>
            <person name="Salas-Leiva D."/>
            <person name="Curtis B.A."/>
            <person name="Zahonova K."/>
            <person name="Pipaliya S."/>
            <person name="Dacks J."/>
            <person name="Roger A.J."/>
        </authorList>
    </citation>
    <scope>NUCLEOTIDE SEQUENCE</scope>
    <source>
        <strain evidence="1">BMAN</strain>
    </source>
</reference>
<proteinExistence type="predicted"/>
<dbReference type="GO" id="GO:0000902">
    <property type="term" value="P:cell morphogenesis"/>
    <property type="evidence" value="ECO:0007669"/>
    <property type="project" value="InterPro"/>
</dbReference>
<dbReference type="GO" id="GO:0030427">
    <property type="term" value="C:site of polarized growth"/>
    <property type="evidence" value="ECO:0007669"/>
    <property type="project" value="TreeGrafter"/>
</dbReference>
<protein>
    <submittedName>
        <fullName evidence="1">Protein furry</fullName>
    </submittedName>
</protein>
<dbReference type="InterPro" id="IPR039867">
    <property type="entry name" value="Furry/Tao3/Mor2"/>
</dbReference>
<gene>
    <name evidence="1" type="ORF">M0811_03262</name>
</gene>
<dbReference type="PANTHER" id="PTHR12295:SF30">
    <property type="entry name" value="PROTEIN FURRY"/>
    <property type="match status" value="1"/>
</dbReference>
<accession>A0A9Q0L6H8</accession>
<dbReference type="PANTHER" id="PTHR12295">
    <property type="entry name" value="FURRY-RELATED"/>
    <property type="match status" value="1"/>
</dbReference>
<name>A0A9Q0L6H8_ANAIG</name>
<organism evidence="1 2">
    <name type="scientific">Anaeramoeba ignava</name>
    <name type="common">Anaerobic marine amoeba</name>
    <dbReference type="NCBI Taxonomy" id="1746090"/>
    <lineage>
        <taxon>Eukaryota</taxon>
        <taxon>Metamonada</taxon>
        <taxon>Anaeramoebidae</taxon>
        <taxon>Anaeramoeba</taxon>
    </lineage>
</organism>
<comment type="caution">
    <text evidence="1">The sequence shown here is derived from an EMBL/GenBank/DDBJ whole genome shotgun (WGS) entry which is preliminary data.</text>
</comment>